<evidence type="ECO:0000313" key="3">
    <source>
        <dbReference type="Proteomes" id="UP000237105"/>
    </source>
</evidence>
<comment type="caution">
    <text evidence="2">The sequence shown here is derived from an EMBL/GenBank/DDBJ whole genome shotgun (WGS) entry which is preliminary data.</text>
</comment>
<reference evidence="3" key="1">
    <citation type="submission" date="2016-06" db="EMBL/GenBank/DDBJ databases">
        <title>Parallel loss of symbiosis genes in relatives of nitrogen-fixing non-legume Parasponia.</title>
        <authorList>
            <person name="Van Velzen R."/>
            <person name="Holmer R."/>
            <person name="Bu F."/>
            <person name="Rutten L."/>
            <person name="Van Zeijl A."/>
            <person name="Liu W."/>
            <person name="Santuari L."/>
            <person name="Cao Q."/>
            <person name="Sharma T."/>
            <person name="Shen D."/>
            <person name="Roswanjaya Y."/>
            <person name="Wardhani T."/>
            <person name="Kalhor M.S."/>
            <person name="Jansen J."/>
            <person name="Van den Hoogen J."/>
            <person name="Gungor B."/>
            <person name="Hartog M."/>
            <person name="Hontelez J."/>
            <person name="Verver J."/>
            <person name="Yang W.-C."/>
            <person name="Schijlen E."/>
            <person name="Repin R."/>
            <person name="Schilthuizen M."/>
            <person name="Schranz E."/>
            <person name="Heidstra R."/>
            <person name="Miyata K."/>
            <person name="Fedorova E."/>
            <person name="Kohlen W."/>
            <person name="Bisseling T."/>
            <person name="Smit S."/>
            <person name="Geurts R."/>
        </authorList>
    </citation>
    <scope>NUCLEOTIDE SEQUENCE [LARGE SCALE GENOMIC DNA]</scope>
    <source>
        <strain evidence="3">cv. WU1-14</strain>
    </source>
</reference>
<evidence type="ECO:0000313" key="2">
    <source>
        <dbReference type="EMBL" id="PON78345.1"/>
    </source>
</evidence>
<dbReference type="EMBL" id="JXTB01000009">
    <property type="protein sequence ID" value="PON78345.1"/>
    <property type="molecule type" value="Genomic_DNA"/>
</dbReference>
<feature type="compositionally biased region" description="Basic residues" evidence="1">
    <location>
        <begin position="43"/>
        <end position="52"/>
    </location>
</feature>
<accession>A0A2P5DYG8</accession>
<feature type="compositionally biased region" description="Polar residues" evidence="1">
    <location>
        <begin position="53"/>
        <end position="76"/>
    </location>
</feature>
<proteinExistence type="predicted"/>
<name>A0A2P5DYG8_PARAD</name>
<organism evidence="2 3">
    <name type="scientific">Parasponia andersonii</name>
    <name type="common">Sponia andersonii</name>
    <dbReference type="NCBI Taxonomy" id="3476"/>
    <lineage>
        <taxon>Eukaryota</taxon>
        <taxon>Viridiplantae</taxon>
        <taxon>Streptophyta</taxon>
        <taxon>Embryophyta</taxon>
        <taxon>Tracheophyta</taxon>
        <taxon>Spermatophyta</taxon>
        <taxon>Magnoliopsida</taxon>
        <taxon>eudicotyledons</taxon>
        <taxon>Gunneridae</taxon>
        <taxon>Pentapetalae</taxon>
        <taxon>rosids</taxon>
        <taxon>fabids</taxon>
        <taxon>Rosales</taxon>
        <taxon>Cannabaceae</taxon>
        <taxon>Parasponia</taxon>
    </lineage>
</organism>
<feature type="region of interest" description="Disordered" evidence="1">
    <location>
        <begin position="43"/>
        <end position="76"/>
    </location>
</feature>
<sequence length="76" mass="8417">MEAHPTSSDGFDSKENPIQLMPPCINKTLIDVEALSVRHGHRMGVGRVHRGKMSTSSSTPQFPSYNSRPPLTQENK</sequence>
<dbReference type="AlphaFoldDB" id="A0A2P5DYG8"/>
<keyword evidence="3" id="KW-1185">Reference proteome</keyword>
<dbReference type="Proteomes" id="UP000237105">
    <property type="component" value="Unassembled WGS sequence"/>
</dbReference>
<evidence type="ECO:0000256" key="1">
    <source>
        <dbReference type="SAM" id="MobiDB-lite"/>
    </source>
</evidence>
<gene>
    <name evidence="2" type="ORF">PanWU01x14_019830</name>
</gene>
<protein>
    <submittedName>
        <fullName evidence="2">Uncharacterized protein</fullName>
    </submittedName>
</protein>